<keyword evidence="2" id="KW-1185">Reference proteome</keyword>
<protein>
    <submittedName>
        <fullName evidence="1">Uncharacterized protein</fullName>
    </submittedName>
</protein>
<reference evidence="1" key="1">
    <citation type="journal article" date="2023" name="Mol. Phylogenet. Evol.">
        <title>Genome-scale phylogeny and comparative genomics of the fungal order Sordariales.</title>
        <authorList>
            <person name="Hensen N."/>
            <person name="Bonometti L."/>
            <person name="Westerberg I."/>
            <person name="Brannstrom I.O."/>
            <person name="Guillou S."/>
            <person name="Cros-Aarteil S."/>
            <person name="Calhoun S."/>
            <person name="Haridas S."/>
            <person name="Kuo A."/>
            <person name="Mondo S."/>
            <person name="Pangilinan J."/>
            <person name="Riley R."/>
            <person name="LaButti K."/>
            <person name="Andreopoulos B."/>
            <person name="Lipzen A."/>
            <person name="Chen C."/>
            <person name="Yan M."/>
            <person name="Daum C."/>
            <person name="Ng V."/>
            <person name="Clum A."/>
            <person name="Steindorff A."/>
            <person name="Ohm R.A."/>
            <person name="Martin F."/>
            <person name="Silar P."/>
            <person name="Natvig D.O."/>
            <person name="Lalanne C."/>
            <person name="Gautier V."/>
            <person name="Ament-Velasquez S.L."/>
            <person name="Kruys A."/>
            <person name="Hutchinson M.I."/>
            <person name="Powell A.J."/>
            <person name="Barry K."/>
            <person name="Miller A.N."/>
            <person name="Grigoriev I.V."/>
            <person name="Debuchy R."/>
            <person name="Gladieux P."/>
            <person name="Hiltunen Thoren M."/>
            <person name="Johannesson H."/>
        </authorList>
    </citation>
    <scope>NUCLEOTIDE SEQUENCE</scope>
    <source>
        <strain evidence="1">PSN293</strain>
    </source>
</reference>
<sequence>MDQLRYENNKDRIRVQMDLRPPTSESGSSAPWTIPIDLELSRSHLAYIMDNGFFLQHPARYIVPCYRVNTPKREWEIREFPDEAPAVSRWSGRITLFPFGQDARQNFPGLEVLHQSMIHFVSIWSRTNEEMMFEYNQAANVNYNNINDDEPHQCLRRFWTGDQSINMSDLAAATYRGDEENGCTTGALVARGDKGESAVGRAARREHTAYHEPAHGRRAEGDRYFGQRNWPDVAVELIHAGVGSPIADGLCSFLVSLGWSIRVLAVGTAARWILVA</sequence>
<organism evidence="1 2">
    <name type="scientific">Rhypophila decipiens</name>
    <dbReference type="NCBI Taxonomy" id="261697"/>
    <lineage>
        <taxon>Eukaryota</taxon>
        <taxon>Fungi</taxon>
        <taxon>Dikarya</taxon>
        <taxon>Ascomycota</taxon>
        <taxon>Pezizomycotina</taxon>
        <taxon>Sordariomycetes</taxon>
        <taxon>Sordariomycetidae</taxon>
        <taxon>Sordariales</taxon>
        <taxon>Naviculisporaceae</taxon>
        <taxon>Rhypophila</taxon>
    </lineage>
</organism>
<name>A0AAN6XVU0_9PEZI</name>
<dbReference type="EMBL" id="MU858289">
    <property type="protein sequence ID" value="KAK4207525.1"/>
    <property type="molecule type" value="Genomic_DNA"/>
</dbReference>
<evidence type="ECO:0000313" key="2">
    <source>
        <dbReference type="Proteomes" id="UP001301769"/>
    </source>
</evidence>
<gene>
    <name evidence="1" type="ORF">QBC37DRAFT_406126</name>
</gene>
<accession>A0AAN6XVU0</accession>
<reference evidence="1" key="2">
    <citation type="submission" date="2023-05" db="EMBL/GenBank/DDBJ databases">
        <authorList>
            <consortium name="Lawrence Berkeley National Laboratory"/>
            <person name="Steindorff A."/>
            <person name="Hensen N."/>
            <person name="Bonometti L."/>
            <person name="Westerberg I."/>
            <person name="Brannstrom I.O."/>
            <person name="Guillou S."/>
            <person name="Cros-Aarteil S."/>
            <person name="Calhoun S."/>
            <person name="Haridas S."/>
            <person name="Kuo A."/>
            <person name="Mondo S."/>
            <person name="Pangilinan J."/>
            <person name="Riley R."/>
            <person name="Labutti K."/>
            <person name="Andreopoulos B."/>
            <person name="Lipzen A."/>
            <person name="Chen C."/>
            <person name="Yanf M."/>
            <person name="Daum C."/>
            <person name="Ng V."/>
            <person name="Clum A."/>
            <person name="Ohm R."/>
            <person name="Martin F."/>
            <person name="Silar P."/>
            <person name="Natvig D."/>
            <person name="Lalanne C."/>
            <person name="Gautier V."/>
            <person name="Ament-Velasquez S.L."/>
            <person name="Kruys A."/>
            <person name="Hutchinson M.I."/>
            <person name="Powell A.J."/>
            <person name="Barry K."/>
            <person name="Miller A.N."/>
            <person name="Grigoriev I.V."/>
            <person name="Debuchy R."/>
            <person name="Gladieux P."/>
            <person name="Thoren M.H."/>
            <person name="Johannesson H."/>
        </authorList>
    </citation>
    <scope>NUCLEOTIDE SEQUENCE</scope>
    <source>
        <strain evidence="1">PSN293</strain>
    </source>
</reference>
<dbReference type="AlphaFoldDB" id="A0AAN6XVU0"/>
<comment type="caution">
    <text evidence="1">The sequence shown here is derived from an EMBL/GenBank/DDBJ whole genome shotgun (WGS) entry which is preliminary data.</text>
</comment>
<dbReference type="Proteomes" id="UP001301769">
    <property type="component" value="Unassembled WGS sequence"/>
</dbReference>
<evidence type="ECO:0000313" key="1">
    <source>
        <dbReference type="EMBL" id="KAK4207525.1"/>
    </source>
</evidence>
<proteinExistence type="predicted"/>